<dbReference type="Proteomes" id="UP000008177">
    <property type="component" value="Unplaced contigs"/>
</dbReference>
<dbReference type="InParanoid" id="G2YPL1"/>
<evidence type="ECO:0000313" key="2">
    <source>
        <dbReference type="Proteomes" id="UP000008177"/>
    </source>
</evidence>
<sequence length="44" mass="5178">METCPEYQFHTIKACREPSYRVVWGAVRCDAVWFCGWMSTEMDG</sequence>
<name>G2YPL1_BOTF4</name>
<dbReference type="EMBL" id="FQ790347">
    <property type="protein sequence ID" value="CCD53559.1"/>
    <property type="molecule type" value="Genomic_DNA"/>
</dbReference>
<proteinExistence type="predicted"/>
<protein>
    <submittedName>
        <fullName evidence="1">Uncharacterized protein</fullName>
    </submittedName>
</protein>
<gene>
    <name evidence="1" type="ORF">BofuT4_uP136040.1</name>
</gene>
<dbReference type="HOGENOM" id="CLU_3224480_0_0_1"/>
<organism evidence="1 2">
    <name type="scientific">Botryotinia fuckeliana (strain T4)</name>
    <name type="common">Noble rot fungus</name>
    <name type="synonym">Botrytis cinerea</name>
    <dbReference type="NCBI Taxonomy" id="999810"/>
    <lineage>
        <taxon>Eukaryota</taxon>
        <taxon>Fungi</taxon>
        <taxon>Dikarya</taxon>
        <taxon>Ascomycota</taxon>
        <taxon>Pezizomycotina</taxon>
        <taxon>Leotiomycetes</taxon>
        <taxon>Helotiales</taxon>
        <taxon>Sclerotiniaceae</taxon>
        <taxon>Botrytis</taxon>
    </lineage>
</organism>
<dbReference type="AlphaFoldDB" id="G2YPL1"/>
<reference evidence="2" key="1">
    <citation type="journal article" date="2011" name="PLoS Genet.">
        <title>Genomic analysis of the necrotrophic fungal pathogens Sclerotinia sclerotiorum and Botrytis cinerea.</title>
        <authorList>
            <person name="Amselem J."/>
            <person name="Cuomo C.A."/>
            <person name="van Kan J.A."/>
            <person name="Viaud M."/>
            <person name="Benito E.P."/>
            <person name="Couloux A."/>
            <person name="Coutinho P.M."/>
            <person name="de Vries R.P."/>
            <person name="Dyer P.S."/>
            <person name="Fillinger S."/>
            <person name="Fournier E."/>
            <person name="Gout L."/>
            <person name="Hahn M."/>
            <person name="Kohn L."/>
            <person name="Lapalu N."/>
            <person name="Plummer K.M."/>
            <person name="Pradier J.M."/>
            <person name="Quevillon E."/>
            <person name="Sharon A."/>
            <person name="Simon A."/>
            <person name="ten Have A."/>
            <person name="Tudzynski B."/>
            <person name="Tudzynski P."/>
            <person name="Wincker P."/>
            <person name="Andrew M."/>
            <person name="Anthouard V."/>
            <person name="Beever R.E."/>
            <person name="Beffa R."/>
            <person name="Benoit I."/>
            <person name="Bouzid O."/>
            <person name="Brault B."/>
            <person name="Chen Z."/>
            <person name="Choquer M."/>
            <person name="Collemare J."/>
            <person name="Cotton P."/>
            <person name="Danchin E.G."/>
            <person name="Da Silva C."/>
            <person name="Gautier A."/>
            <person name="Giraud C."/>
            <person name="Giraud T."/>
            <person name="Gonzalez C."/>
            <person name="Grossetete S."/>
            <person name="Guldener U."/>
            <person name="Henrissat B."/>
            <person name="Howlett B.J."/>
            <person name="Kodira C."/>
            <person name="Kretschmer M."/>
            <person name="Lappartient A."/>
            <person name="Leroch M."/>
            <person name="Levis C."/>
            <person name="Mauceli E."/>
            <person name="Neuveglise C."/>
            <person name="Oeser B."/>
            <person name="Pearson M."/>
            <person name="Poulain J."/>
            <person name="Poussereau N."/>
            <person name="Quesneville H."/>
            <person name="Rascle C."/>
            <person name="Schumacher J."/>
            <person name="Segurens B."/>
            <person name="Sexton A."/>
            <person name="Silva E."/>
            <person name="Sirven C."/>
            <person name="Soanes D.M."/>
            <person name="Talbot N.J."/>
            <person name="Templeton M."/>
            <person name="Yandava C."/>
            <person name="Yarden O."/>
            <person name="Zeng Q."/>
            <person name="Rollins J.A."/>
            <person name="Lebrun M.H."/>
            <person name="Dickman M."/>
        </authorList>
    </citation>
    <scope>NUCLEOTIDE SEQUENCE [LARGE SCALE GENOMIC DNA]</scope>
    <source>
        <strain evidence="2">T4</strain>
    </source>
</reference>
<evidence type="ECO:0000313" key="1">
    <source>
        <dbReference type="EMBL" id="CCD53559.1"/>
    </source>
</evidence>
<accession>G2YPL1</accession>